<dbReference type="Proteomes" id="UP000288246">
    <property type="component" value="Unassembled WGS sequence"/>
</dbReference>
<protein>
    <submittedName>
        <fullName evidence="2">Membrane protein</fullName>
    </submittedName>
</protein>
<comment type="caution">
    <text evidence="2">The sequence shown here is derived from an EMBL/GenBank/DDBJ whole genome shotgun (WGS) entry which is preliminary data.</text>
</comment>
<dbReference type="AlphaFoldDB" id="A0A401V2L2"/>
<dbReference type="RefSeq" id="WP_124343634.1">
    <property type="nucleotide sequence ID" value="NZ_BHYL01000233.1"/>
</dbReference>
<feature type="transmembrane region" description="Helical" evidence="1">
    <location>
        <begin position="281"/>
        <end position="302"/>
    </location>
</feature>
<keyword evidence="1" id="KW-0812">Transmembrane</keyword>
<feature type="transmembrane region" description="Helical" evidence="1">
    <location>
        <begin position="100"/>
        <end position="121"/>
    </location>
</feature>
<dbReference type="InterPro" id="IPR002798">
    <property type="entry name" value="SpoIIM-like"/>
</dbReference>
<feature type="transmembrane region" description="Helical" evidence="1">
    <location>
        <begin position="215"/>
        <end position="233"/>
    </location>
</feature>
<feature type="transmembrane region" description="Helical" evidence="1">
    <location>
        <begin position="190"/>
        <end position="209"/>
    </location>
</feature>
<keyword evidence="3" id="KW-1185">Reference proteome</keyword>
<dbReference type="Pfam" id="PF01944">
    <property type="entry name" value="SpoIIM"/>
    <property type="match status" value="1"/>
</dbReference>
<evidence type="ECO:0000313" key="2">
    <source>
        <dbReference type="EMBL" id="GCD21126.1"/>
    </source>
</evidence>
<dbReference type="PANTHER" id="PTHR35337:SF1">
    <property type="entry name" value="SLR1478 PROTEIN"/>
    <property type="match status" value="1"/>
</dbReference>
<proteinExistence type="predicted"/>
<organism evidence="2 3">
    <name type="scientific">Cellulomonas algicola</name>
    <dbReference type="NCBI Taxonomy" id="2071633"/>
    <lineage>
        <taxon>Bacteria</taxon>
        <taxon>Bacillati</taxon>
        <taxon>Actinomycetota</taxon>
        <taxon>Actinomycetes</taxon>
        <taxon>Micrococcales</taxon>
        <taxon>Cellulomonadaceae</taxon>
        <taxon>Cellulomonas</taxon>
    </lineage>
</organism>
<accession>A0A401V2L2</accession>
<feature type="transmembrane region" description="Helical" evidence="1">
    <location>
        <begin position="253"/>
        <end position="275"/>
    </location>
</feature>
<keyword evidence="1" id="KW-1133">Transmembrane helix</keyword>
<name>A0A401V2L2_9CELL</name>
<keyword evidence="1" id="KW-0472">Membrane</keyword>
<dbReference type="EMBL" id="BHYL01000233">
    <property type="protein sequence ID" value="GCD21126.1"/>
    <property type="molecule type" value="Genomic_DNA"/>
</dbReference>
<dbReference type="PANTHER" id="PTHR35337">
    <property type="entry name" value="SLR1478 PROTEIN"/>
    <property type="match status" value="1"/>
</dbReference>
<reference evidence="2 3" key="1">
    <citation type="submission" date="2018-11" db="EMBL/GenBank/DDBJ databases">
        <title>Draft genome sequence of Cellulomonas takizawaensis strain TKZ-21.</title>
        <authorList>
            <person name="Yamamura H."/>
            <person name="Hayashi T."/>
            <person name="Hamada M."/>
            <person name="Serisawa Y."/>
            <person name="Matsuyama K."/>
            <person name="Nakagawa Y."/>
            <person name="Otoguro M."/>
            <person name="Yanagida F."/>
            <person name="Hayakawa M."/>
        </authorList>
    </citation>
    <scope>NUCLEOTIDE SEQUENCE [LARGE SCALE GENOMIC DNA]</scope>
    <source>
        <strain evidence="2 3">TKZ-21</strain>
    </source>
</reference>
<evidence type="ECO:0000256" key="1">
    <source>
        <dbReference type="SAM" id="Phobius"/>
    </source>
</evidence>
<feature type="transmembrane region" description="Helical" evidence="1">
    <location>
        <begin position="163"/>
        <end position="183"/>
    </location>
</feature>
<sequence length="329" mass="34779">MDLDAFQVARDESWQRLDALARKRRRTGAESDELVRLYQSAATDLSVIRSAAPDPDAVSRLSQVVARARSAIVGAHEPSWRDVAVFVGESLPAALYRIRWWTVGVMIGFLGLAIAAGWWVATQPEALAAMGTPAERQQYVDHAFAEYYDPGAGFAAMVWTNNAWITAVCVASGITGVIPVWLLIQNAVSVGAVGGMMGAHGELALFLQLIAPHGLLELTAVFVAGGAGLRIFWTLIDPGPRTRGRALAEEGRALFTVALGLVGVLAVSGVVEGFVTGSGMAWWLKIVVGVVVLAAFWAYTLVLGGRAVRAGATGDLDPDRAGYAVPVAG</sequence>
<gene>
    <name evidence="2" type="ORF">CTKZ_26880</name>
</gene>
<dbReference type="OrthoDB" id="5243448at2"/>
<evidence type="ECO:0000313" key="3">
    <source>
        <dbReference type="Proteomes" id="UP000288246"/>
    </source>
</evidence>